<keyword evidence="2" id="KW-1185">Reference proteome</keyword>
<gene>
    <name evidence="1" type="ORF">CEV32_2804</name>
</gene>
<name>A0A256EZR5_9HYPH</name>
<dbReference type="AlphaFoldDB" id="A0A256EZR5"/>
<evidence type="ECO:0000313" key="1">
    <source>
        <dbReference type="EMBL" id="OYR08092.1"/>
    </source>
</evidence>
<comment type="caution">
    <text evidence="1">The sequence shown here is derived from an EMBL/GenBank/DDBJ whole genome shotgun (WGS) entry which is preliminary data.</text>
</comment>
<organism evidence="1 2">
    <name type="scientific">Brucella rhizosphaerae</name>
    <dbReference type="NCBI Taxonomy" id="571254"/>
    <lineage>
        <taxon>Bacteria</taxon>
        <taxon>Pseudomonadati</taxon>
        <taxon>Pseudomonadota</taxon>
        <taxon>Alphaproteobacteria</taxon>
        <taxon>Hyphomicrobiales</taxon>
        <taxon>Brucellaceae</taxon>
        <taxon>Brucella/Ochrobactrum group</taxon>
        <taxon>Brucella</taxon>
    </lineage>
</organism>
<sequence>METDRQIIKAVETLSLDWLNRFYCLDEDQIVIGYTRIIGATLWVDFEMNLATRSDLPQRTHEARGCPT</sequence>
<evidence type="ECO:0000313" key="2">
    <source>
        <dbReference type="Proteomes" id="UP000216345"/>
    </source>
</evidence>
<dbReference type="EMBL" id="NNRK01000035">
    <property type="protein sequence ID" value="OYR08092.1"/>
    <property type="molecule type" value="Genomic_DNA"/>
</dbReference>
<protein>
    <submittedName>
        <fullName evidence="1">Putative metallophosphoesterase</fullName>
    </submittedName>
</protein>
<dbReference type="Proteomes" id="UP000216345">
    <property type="component" value="Unassembled WGS sequence"/>
</dbReference>
<reference evidence="1 2" key="1">
    <citation type="submission" date="2017-07" db="EMBL/GenBank/DDBJ databases">
        <title>Phylogenetic study on the rhizospheric bacterium Ochrobactrum sp. A44.</title>
        <authorList>
            <person name="Krzyzanowska D.M."/>
            <person name="Ossowicki A."/>
            <person name="Rajewska M."/>
            <person name="Maciag T."/>
            <person name="Kaczynski Z."/>
            <person name="Czerwicka M."/>
            <person name="Jafra S."/>
        </authorList>
    </citation>
    <scope>NUCLEOTIDE SEQUENCE [LARGE SCALE GENOMIC DNA]</scope>
    <source>
        <strain evidence="1 2">PR17</strain>
    </source>
</reference>
<proteinExistence type="predicted"/>
<accession>A0A256EZR5</accession>